<dbReference type="InterPro" id="IPR036179">
    <property type="entry name" value="Ig-like_dom_sf"/>
</dbReference>
<dbReference type="GeneID" id="118420251"/>
<feature type="compositionally biased region" description="Polar residues" evidence="1">
    <location>
        <begin position="30"/>
        <end position="41"/>
    </location>
</feature>
<protein>
    <submittedName>
        <fullName evidence="6">Uncharacterized protein LOC118420251</fullName>
    </submittedName>
</protein>
<reference evidence="6" key="2">
    <citation type="submission" date="2025-08" db="UniProtKB">
        <authorList>
            <consortium name="RefSeq"/>
        </authorList>
    </citation>
    <scope>IDENTIFICATION</scope>
    <source>
        <strain evidence="6">S238N-H82</strain>
        <tissue evidence="6">Testes</tissue>
    </source>
</reference>
<evidence type="ECO:0000256" key="1">
    <source>
        <dbReference type="SAM" id="MobiDB-lite"/>
    </source>
</evidence>
<feature type="region of interest" description="Disordered" evidence="1">
    <location>
        <begin position="30"/>
        <end position="53"/>
    </location>
</feature>
<gene>
    <name evidence="6" type="primary">LOC118420251</name>
</gene>
<reference evidence="5" key="1">
    <citation type="journal article" date="2020" name="Nat. Ecol. Evol.">
        <title>Deeply conserved synteny resolves early events in vertebrate evolution.</title>
        <authorList>
            <person name="Simakov O."/>
            <person name="Marletaz F."/>
            <person name="Yue J.X."/>
            <person name="O'Connell B."/>
            <person name="Jenkins J."/>
            <person name="Brandt A."/>
            <person name="Calef R."/>
            <person name="Tung C.H."/>
            <person name="Huang T.K."/>
            <person name="Schmutz J."/>
            <person name="Satoh N."/>
            <person name="Yu J.K."/>
            <person name="Putnam N.H."/>
            <person name="Green R.E."/>
            <person name="Rokhsar D.S."/>
        </authorList>
    </citation>
    <scope>NUCLEOTIDE SEQUENCE [LARGE SCALE GENOMIC DNA]</scope>
    <source>
        <strain evidence="5">S238N-H82</strain>
    </source>
</reference>
<feature type="compositionally biased region" description="Basic and acidic residues" evidence="1">
    <location>
        <begin position="42"/>
        <end position="53"/>
    </location>
</feature>
<keyword evidence="3" id="KW-0732">Signal</keyword>
<feature type="chain" id="PRO_5039885797" evidence="3">
    <location>
        <begin position="23"/>
        <end position="246"/>
    </location>
</feature>
<dbReference type="RefSeq" id="XP_035682872.1">
    <property type="nucleotide sequence ID" value="XM_035826979.1"/>
</dbReference>
<keyword evidence="5" id="KW-1185">Reference proteome</keyword>
<dbReference type="PROSITE" id="PS50835">
    <property type="entry name" value="IG_LIKE"/>
    <property type="match status" value="1"/>
</dbReference>
<dbReference type="KEGG" id="bfo:118420251"/>
<dbReference type="AlphaFoldDB" id="A0A9J7LI30"/>
<name>A0A9J7LI30_BRAFL</name>
<dbReference type="SUPFAM" id="SSF48726">
    <property type="entry name" value="Immunoglobulin"/>
    <property type="match status" value="1"/>
</dbReference>
<keyword evidence="2" id="KW-0812">Transmembrane</keyword>
<keyword evidence="2" id="KW-0472">Membrane</keyword>
<evidence type="ECO:0000256" key="3">
    <source>
        <dbReference type="SAM" id="SignalP"/>
    </source>
</evidence>
<dbReference type="InterPro" id="IPR007110">
    <property type="entry name" value="Ig-like_dom"/>
</dbReference>
<accession>A0A9J7LI30</accession>
<evidence type="ECO:0000313" key="6">
    <source>
        <dbReference type="RefSeq" id="XP_035682872.1"/>
    </source>
</evidence>
<dbReference type="CDD" id="cd00096">
    <property type="entry name" value="Ig"/>
    <property type="match status" value="1"/>
</dbReference>
<evidence type="ECO:0000313" key="5">
    <source>
        <dbReference type="Proteomes" id="UP000001554"/>
    </source>
</evidence>
<keyword evidence="2" id="KW-1133">Transmembrane helix</keyword>
<proteinExistence type="predicted"/>
<organism evidence="5 6">
    <name type="scientific">Branchiostoma floridae</name>
    <name type="common">Florida lancelet</name>
    <name type="synonym">Amphioxus</name>
    <dbReference type="NCBI Taxonomy" id="7739"/>
    <lineage>
        <taxon>Eukaryota</taxon>
        <taxon>Metazoa</taxon>
        <taxon>Chordata</taxon>
        <taxon>Cephalochordata</taxon>
        <taxon>Leptocardii</taxon>
        <taxon>Amphioxiformes</taxon>
        <taxon>Branchiostomatidae</taxon>
        <taxon>Branchiostoma</taxon>
    </lineage>
</organism>
<sequence>MQRLVFVDTAVLGLFLAIVVCSDSGFNGQEYPSTSRRTTVPQKEDSLKKPRGELQNDSLLEVDTPLIEQEDLAQKKSTFDPSMLMLVERWKMSGSRHLQLPGGGSVRIMDLLVQTETTLRISCNVTGSLQPGMVWYLPSGETIAPGWNGSDVRTSVKHDGILEIRDFSMQDVGLFVCADTMVQDCVYVVAQVDAYSVNIILAVTAGFVAFSLLAGSCVLYKYIQYKKRMALIPEEERRKPKSFDSW</sequence>
<dbReference type="Proteomes" id="UP000001554">
    <property type="component" value="Chromosome 7"/>
</dbReference>
<evidence type="ECO:0000256" key="2">
    <source>
        <dbReference type="SAM" id="Phobius"/>
    </source>
</evidence>
<feature type="signal peptide" evidence="3">
    <location>
        <begin position="1"/>
        <end position="22"/>
    </location>
</feature>
<evidence type="ECO:0000259" key="4">
    <source>
        <dbReference type="PROSITE" id="PS50835"/>
    </source>
</evidence>
<dbReference type="InterPro" id="IPR013783">
    <property type="entry name" value="Ig-like_fold"/>
</dbReference>
<feature type="domain" description="Ig-like" evidence="4">
    <location>
        <begin position="81"/>
        <end position="177"/>
    </location>
</feature>
<feature type="transmembrane region" description="Helical" evidence="2">
    <location>
        <begin position="199"/>
        <end position="220"/>
    </location>
</feature>
<dbReference type="OrthoDB" id="10043624at2759"/>
<dbReference type="Gene3D" id="2.60.40.10">
    <property type="entry name" value="Immunoglobulins"/>
    <property type="match status" value="1"/>
</dbReference>